<evidence type="ECO:0000256" key="1">
    <source>
        <dbReference type="ARBA" id="ARBA00001933"/>
    </source>
</evidence>
<dbReference type="SUPFAM" id="SSF53383">
    <property type="entry name" value="PLP-dependent transferases"/>
    <property type="match status" value="1"/>
</dbReference>
<dbReference type="KEGG" id="halx:M0R89_03500"/>
<dbReference type="GO" id="GO:0005737">
    <property type="term" value="C:cytoplasm"/>
    <property type="evidence" value="ECO:0007669"/>
    <property type="project" value="TreeGrafter"/>
</dbReference>
<comment type="similarity">
    <text evidence="2">Belongs to the trans-sulfuration enzymes family.</text>
</comment>
<dbReference type="PIRSF" id="PIRSF001434">
    <property type="entry name" value="CGS"/>
    <property type="match status" value="1"/>
</dbReference>
<comment type="cofactor">
    <cofactor evidence="1">
        <name>pyridoxal 5'-phosphate</name>
        <dbReference type="ChEBI" id="CHEBI:597326"/>
    </cofactor>
</comment>
<sequence>MSSEKSTEADDRRFETLSVTYGEEPDLSGGMGDVTSPIHLASTYAVEGIDMDTALEDLDPDADEFLYTRLSNPTRHAVEKRVAALEGGDHAMAFASGTSAIVSTVMAVVEPGDHVVAFEDLYGGTNTMLKELFRDKLNVAVDFVDATDPEAVRAAATDETALLWMETPTNPLLRLCDIEEMAEIADECDALLGVDNTFMGPYFQRPLELGADVVVHSTTKYINGHSDSLGGVAVLSNDEYAREIGFLQQVGMGNVMAPFDAYMVLRGLKTLPLRMRQHETNAAEVAAYLDAHEAVSAVHYPGLESHPQHDLADDQMDGHGGVLSFQIDGELADVERFVAALEEFTLAVSLGGVESLIEHPASMTHSPLPADERADLGITDTLLRVSVGVEHPKDLVADLERGFEAIADADDADESESADAETPESDDAAGTEDAAETPVGD</sequence>
<dbReference type="EMBL" id="CP096659">
    <property type="protein sequence ID" value="UPV75140.1"/>
    <property type="molecule type" value="Genomic_DNA"/>
</dbReference>
<dbReference type="InterPro" id="IPR000277">
    <property type="entry name" value="Cys/Met-Metab_PyrdxlP-dep_enz"/>
</dbReference>
<accession>A0A8U0HVP4</accession>
<evidence type="ECO:0000256" key="5">
    <source>
        <dbReference type="SAM" id="MobiDB-lite"/>
    </source>
</evidence>
<protein>
    <submittedName>
        <fullName evidence="6">PLP-dependent aspartate aminotransferase family protein</fullName>
    </submittedName>
</protein>
<dbReference type="GO" id="GO:0019346">
    <property type="term" value="P:transsulfuration"/>
    <property type="evidence" value="ECO:0007669"/>
    <property type="project" value="InterPro"/>
</dbReference>
<dbReference type="GO" id="GO:0030170">
    <property type="term" value="F:pyridoxal phosphate binding"/>
    <property type="evidence" value="ECO:0007669"/>
    <property type="project" value="InterPro"/>
</dbReference>
<dbReference type="Pfam" id="PF01053">
    <property type="entry name" value="Cys_Met_Meta_PP"/>
    <property type="match status" value="1"/>
</dbReference>
<gene>
    <name evidence="6" type="ORF">M0R89_03500</name>
</gene>
<feature type="compositionally biased region" description="Acidic residues" evidence="5">
    <location>
        <begin position="407"/>
        <end position="435"/>
    </location>
</feature>
<organism evidence="6 7">
    <name type="scientific">Halorussus limi</name>
    <dbReference type="NCBI Taxonomy" id="2938695"/>
    <lineage>
        <taxon>Archaea</taxon>
        <taxon>Methanobacteriati</taxon>
        <taxon>Methanobacteriota</taxon>
        <taxon>Stenosarchaea group</taxon>
        <taxon>Halobacteria</taxon>
        <taxon>Halobacteriales</taxon>
        <taxon>Haladaptataceae</taxon>
        <taxon>Halorussus</taxon>
    </lineage>
</organism>
<dbReference type="FunFam" id="3.90.1150.10:FF:000008">
    <property type="entry name" value="Cystathionine gamma-synthase"/>
    <property type="match status" value="1"/>
</dbReference>
<dbReference type="GeneID" id="72184233"/>
<reference evidence="6 7" key="1">
    <citation type="submission" date="2022-04" db="EMBL/GenBank/DDBJ databases">
        <title>Diverse halophilic archaea isolated from saline environments.</title>
        <authorList>
            <person name="Cui H.-L."/>
        </authorList>
    </citation>
    <scope>NUCLEOTIDE SEQUENCE [LARGE SCALE GENOMIC DNA]</scope>
    <source>
        <strain evidence="6 7">XZYJT49</strain>
    </source>
</reference>
<keyword evidence="3" id="KW-0663">Pyridoxal phosphate</keyword>
<dbReference type="GO" id="GO:0004123">
    <property type="term" value="F:cystathionine gamma-lyase activity"/>
    <property type="evidence" value="ECO:0007669"/>
    <property type="project" value="TreeGrafter"/>
</dbReference>
<evidence type="ECO:0000256" key="2">
    <source>
        <dbReference type="ARBA" id="ARBA00009077"/>
    </source>
</evidence>
<dbReference type="AlphaFoldDB" id="A0A8U0HVP4"/>
<keyword evidence="7" id="KW-1185">Reference proteome</keyword>
<evidence type="ECO:0000256" key="3">
    <source>
        <dbReference type="ARBA" id="ARBA00022898"/>
    </source>
</evidence>
<dbReference type="PROSITE" id="PS00868">
    <property type="entry name" value="CYS_MET_METAB_PP"/>
    <property type="match status" value="1"/>
</dbReference>
<dbReference type="PANTHER" id="PTHR11808">
    <property type="entry name" value="TRANS-SULFURATION ENZYME FAMILY MEMBER"/>
    <property type="match status" value="1"/>
</dbReference>
<proteinExistence type="inferred from homology"/>
<evidence type="ECO:0000313" key="6">
    <source>
        <dbReference type="EMBL" id="UPV75140.1"/>
    </source>
</evidence>
<dbReference type="Proteomes" id="UP000830729">
    <property type="component" value="Chromosome"/>
</dbReference>
<dbReference type="FunFam" id="3.40.640.10:FF:000046">
    <property type="entry name" value="Cystathionine gamma-lyase"/>
    <property type="match status" value="1"/>
</dbReference>
<dbReference type="GO" id="GO:0008483">
    <property type="term" value="F:transaminase activity"/>
    <property type="evidence" value="ECO:0007669"/>
    <property type="project" value="UniProtKB-KW"/>
</dbReference>
<evidence type="ECO:0000256" key="4">
    <source>
        <dbReference type="ARBA" id="ARBA00023239"/>
    </source>
</evidence>
<keyword evidence="6" id="KW-0808">Transferase</keyword>
<dbReference type="GO" id="GO:0019343">
    <property type="term" value="P:cysteine biosynthetic process via cystathionine"/>
    <property type="evidence" value="ECO:0007669"/>
    <property type="project" value="TreeGrafter"/>
</dbReference>
<dbReference type="RefSeq" id="WP_248651183.1">
    <property type="nucleotide sequence ID" value="NZ_CP096659.1"/>
</dbReference>
<dbReference type="PANTHER" id="PTHR11808:SF15">
    <property type="entry name" value="CYSTATHIONINE GAMMA-LYASE"/>
    <property type="match status" value="1"/>
</dbReference>
<dbReference type="Gene3D" id="3.40.640.10">
    <property type="entry name" value="Type I PLP-dependent aspartate aminotransferase-like (Major domain)"/>
    <property type="match status" value="1"/>
</dbReference>
<dbReference type="InterPro" id="IPR015424">
    <property type="entry name" value="PyrdxlP-dep_Trfase"/>
</dbReference>
<dbReference type="InterPro" id="IPR015422">
    <property type="entry name" value="PyrdxlP-dep_Trfase_small"/>
</dbReference>
<name>A0A8U0HVP4_9EURY</name>
<keyword evidence="4" id="KW-0456">Lyase</keyword>
<dbReference type="InterPro" id="IPR054542">
    <property type="entry name" value="Cys_met_metab_PP"/>
</dbReference>
<dbReference type="CDD" id="cd00614">
    <property type="entry name" value="CGS_like"/>
    <property type="match status" value="1"/>
</dbReference>
<dbReference type="Gene3D" id="3.90.1150.10">
    <property type="entry name" value="Aspartate Aminotransferase, domain 1"/>
    <property type="match status" value="1"/>
</dbReference>
<feature type="region of interest" description="Disordered" evidence="5">
    <location>
        <begin position="406"/>
        <end position="441"/>
    </location>
</feature>
<keyword evidence="6" id="KW-0032">Aminotransferase</keyword>
<evidence type="ECO:0000313" key="7">
    <source>
        <dbReference type="Proteomes" id="UP000830729"/>
    </source>
</evidence>
<dbReference type="InterPro" id="IPR015421">
    <property type="entry name" value="PyrdxlP-dep_Trfase_major"/>
</dbReference>